<evidence type="ECO:0000259" key="16">
    <source>
        <dbReference type="Pfam" id="PF04234"/>
    </source>
</evidence>
<feature type="signal peptide" evidence="15">
    <location>
        <begin position="1"/>
        <end position="44"/>
    </location>
</feature>
<evidence type="ECO:0000259" key="18">
    <source>
        <dbReference type="Pfam" id="PF13115"/>
    </source>
</evidence>
<feature type="compositionally biased region" description="Low complexity" evidence="13">
    <location>
        <begin position="490"/>
        <end position="507"/>
    </location>
</feature>
<evidence type="ECO:0000259" key="17">
    <source>
        <dbReference type="Pfam" id="PF05425"/>
    </source>
</evidence>
<dbReference type="PANTHER" id="PTHR34820">
    <property type="entry name" value="INNER MEMBRANE PROTEIN YEBZ"/>
    <property type="match status" value="1"/>
</dbReference>
<feature type="chain" id="PRO_5009196462" description="Protein YobA" evidence="15">
    <location>
        <begin position="45"/>
        <end position="743"/>
    </location>
</feature>
<dbReference type="GO" id="GO:0042597">
    <property type="term" value="C:periplasmic space"/>
    <property type="evidence" value="ECO:0007669"/>
    <property type="project" value="UniProtKB-SubCell"/>
</dbReference>
<feature type="transmembrane region" description="Helical" evidence="14">
    <location>
        <begin position="386"/>
        <end position="404"/>
    </location>
</feature>
<dbReference type="PATRIC" id="fig|943816.4.peg.5695"/>
<dbReference type="Pfam" id="PF05425">
    <property type="entry name" value="CopD"/>
    <property type="match status" value="1"/>
</dbReference>
<feature type="compositionally biased region" description="Low complexity" evidence="13">
    <location>
        <begin position="556"/>
        <end position="569"/>
    </location>
</feature>
<feature type="region of interest" description="Disordered" evidence="13">
    <location>
        <begin position="621"/>
        <end position="661"/>
    </location>
</feature>
<dbReference type="GO" id="GO:0005507">
    <property type="term" value="F:copper ion binding"/>
    <property type="evidence" value="ECO:0007669"/>
    <property type="project" value="InterPro"/>
</dbReference>
<evidence type="ECO:0000256" key="15">
    <source>
        <dbReference type="SAM" id="SignalP"/>
    </source>
</evidence>
<dbReference type="Gene3D" id="2.60.40.1220">
    <property type="match status" value="1"/>
</dbReference>
<feature type="transmembrane region" description="Helical" evidence="14">
    <location>
        <begin position="454"/>
        <end position="472"/>
    </location>
</feature>
<dbReference type="GO" id="GO:0006825">
    <property type="term" value="P:copper ion transport"/>
    <property type="evidence" value="ECO:0007669"/>
    <property type="project" value="InterPro"/>
</dbReference>
<evidence type="ECO:0000256" key="5">
    <source>
        <dbReference type="ARBA" id="ARBA00022692"/>
    </source>
</evidence>
<dbReference type="PANTHER" id="PTHR34820:SF4">
    <property type="entry name" value="INNER MEMBRANE PROTEIN YEBZ"/>
    <property type="match status" value="1"/>
</dbReference>
<comment type="subcellular location">
    <subcellularLocation>
        <location evidence="2">Cell membrane</location>
        <topology evidence="2">Multi-pass membrane protein</topology>
    </subcellularLocation>
    <subcellularLocation>
        <location evidence="1">Periplasm</location>
    </subcellularLocation>
</comment>
<evidence type="ECO:0000256" key="8">
    <source>
        <dbReference type="ARBA" id="ARBA00022764"/>
    </source>
</evidence>
<evidence type="ECO:0000256" key="10">
    <source>
        <dbReference type="ARBA" id="ARBA00023008"/>
    </source>
</evidence>
<evidence type="ECO:0000256" key="12">
    <source>
        <dbReference type="ARBA" id="ARBA00070395"/>
    </source>
</evidence>
<keyword evidence="9 14" id="KW-1133">Transmembrane helix</keyword>
<feature type="transmembrane region" description="Helical" evidence="14">
    <location>
        <begin position="203"/>
        <end position="221"/>
    </location>
</feature>
<proteinExistence type="inferred from homology"/>
<evidence type="ECO:0000256" key="14">
    <source>
        <dbReference type="SAM" id="Phobius"/>
    </source>
</evidence>
<dbReference type="GO" id="GO:0046688">
    <property type="term" value="P:response to copper ion"/>
    <property type="evidence" value="ECO:0007669"/>
    <property type="project" value="InterPro"/>
</dbReference>
<feature type="compositionally biased region" description="Low complexity" evidence="13">
    <location>
        <begin position="309"/>
        <end position="325"/>
    </location>
</feature>
<dbReference type="EMBL" id="LJGV01000021">
    <property type="protein sequence ID" value="OEV02228.1"/>
    <property type="molecule type" value="Genomic_DNA"/>
</dbReference>
<dbReference type="Pfam" id="PF13115">
    <property type="entry name" value="YtkA"/>
    <property type="match status" value="1"/>
</dbReference>
<keyword evidence="6" id="KW-0479">Metal-binding</keyword>
<evidence type="ECO:0000256" key="6">
    <source>
        <dbReference type="ARBA" id="ARBA00022723"/>
    </source>
</evidence>
<feature type="compositionally biased region" description="Acidic residues" evidence="13">
    <location>
        <begin position="281"/>
        <end position="290"/>
    </location>
</feature>
<feature type="region of interest" description="Disordered" evidence="13">
    <location>
        <begin position="277"/>
        <end position="339"/>
    </location>
</feature>
<dbReference type="Proteomes" id="UP000175829">
    <property type="component" value="Unassembled WGS sequence"/>
</dbReference>
<keyword evidence="8" id="KW-0574">Periplasm</keyword>
<feature type="transmembrane region" description="Helical" evidence="14">
    <location>
        <begin position="346"/>
        <end position="366"/>
    </location>
</feature>
<dbReference type="Pfam" id="PF04234">
    <property type="entry name" value="CopC"/>
    <property type="match status" value="1"/>
</dbReference>
<evidence type="ECO:0000256" key="11">
    <source>
        <dbReference type="ARBA" id="ARBA00023136"/>
    </source>
</evidence>
<dbReference type="GO" id="GO:0005886">
    <property type="term" value="C:plasma membrane"/>
    <property type="evidence" value="ECO:0007669"/>
    <property type="project" value="UniProtKB-SubCell"/>
</dbReference>
<feature type="domain" description="Copper resistance protein D" evidence="17">
    <location>
        <begin position="414"/>
        <end position="491"/>
    </location>
</feature>
<comment type="caution">
    <text evidence="19">The sequence shown here is derived from an EMBL/GenBank/DDBJ whole genome shotgun (WGS) entry which is preliminary data.</text>
</comment>
<dbReference type="InterPro" id="IPR008457">
    <property type="entry name" value="Cu-R_CopD_dom"/>
</dbReference>
<evidence type="ECO:0000256" key="9">
    <source>
        <dbReference type="ARBA" id="ARBA00022989"/>
    </source>
</evidence>
<evidence type="ECO:0000256" key="2">
    <source>
        <dbReference type="ARBA" id="ARBA00004651"/>
    </source>
</evidence>
<evidence type="ECO:0000313" key="20">
    <source>
        <dbReference type="Proteomes" id="UP000175829"/>
    </source>
</evidence>
<feature type="transmembrane region" description="Helical" evidence="14">
    <location>
        <begin position="416"/>
        <end position="434"/>
    </location>
</feature>
<evidence type="ECO:0000313" key="19">
    <source>
        <dbReference type="EMBL" id="OEV02228.1"/>
    </source>
</evidence>
<keyword evidence="7 15" id="KW-0732">Signal</keyword>
<feature type="region of interest" description="Disordered" evidence="13">
    <location>
        <begin position="485"/>
        <end position="581"/>
    </location>
</feature>
<protein>
    <recommendedName>
        <fullName evidence="12">Protein YobA</fullName>
    </recommendedName>
</protein>
<accession>A0A1E7KE89</accession>
<dbReference type="InterPro" id="IPR014756">
    <property type="entry name" value="Ig_E-set"/>
</dbReference>
<comment type="similarity">
    <text evidence="3">Belongs to the CopC family.</text>
</comment>
<evidence type="ECO:0000256" key="4">
    <source>
        <dbReference type="ARBA" id="ARBA00022475"/>
    </source>
</evidence>
<keyword evidence="5 14" id="KW-0812">Transmembrane</keyword>
<keyword evidence="11 14" id="KW-0472">Membrane</keyword>
<dbReference type="InterPro" id="IPR032693">
    <property type="entry name" value="YtkA-like_dom"/>
</dbReference>
<evidence type="ECO:0000256" key="1">
    <source>
        <dbReference type="ARBA" id="ARBA00004418"/>
    </source>
</evidence>
<keyword evidence="4" id="KW-1003">Cell membrane</keyword>
<keyword evidence="10" id="KW-0186">Copper</keyword>
<dbReference type="InterPro" id="IPR014755">
    <property type="entry name" value="Cu-Rt/internalin_Ig-like"/>
</dbReference>
<evidence type="ECO:0000256" key="13">
    <source>
        <dbReference type="SAM" id="MobiDB-lite"/>
    </source>
</evidence>
<feature type="transmembrane region" description="Helical" evidence="14">
    <location>
        <begin position="250"/>
        <end position="273"/>
    </location>
</feature>
<dbReference type="RefSeq" id="WP_069990664.1">
    <property type="nucleotide sequence ID" value="NZ_LJGV01000021.1"/>
</dbReference>
<evidence type="ECO:0000256" key="3">
    <source>
        <dbReference type="ARBA" id="ARBA00010509"/>
    </source>
</evidence>
<dbReference type="AlphaFoldDB" id="A0A1E7KE89"/>
<feature type="domain" description="YtkA-like" evidence="18">
    <location>
        <begin position="656"/>
        <end position="724"/>
    </location>
</feature>
<reference evidence="19 20" key="1">
    <citation type="journal article" date="2016" name="Front. Microbiol.">
        <title>Comparative Genomics Analysis of Streptomyces Species Reveals Their Adaptation to the Marine Environment and Their Diversity at the Genomic Level.</title>
        <authorList>
            <person name="Tian X."/>
            <person name="Zhang Z."/>
            <person name="Yang T."/>
            <person name="Chen M."/>
            <person name="Li J."/>
            <person name="Chen F."/>
            <person name="Yang J."/>
            <person name="Li W."/>
            <person name="Zhang B."/>
            <person name="Zhang Z."/>
            <person name="Wu J."/>
            <person name="Zhang C."/>
            <person name="Long L."/>
            <person name="Xiao J."/>
        </authorList>
    </citation>
    <scope>NUCLEOTIDE SEQUENCE [LARGE SCALE GENOMIC DNA]</scope>
    <source>
        <strain evidence="19 20">SCSIO M10379</strain>
    </source>
</reference>
<dbReference type="InterPro" id="IPR032694">
    <property type="entry name" value="CopC/D"/>
</dbReference>
<feature type="compositionally biased region" description="Basic and acidic residues" evidence="13">
    <location>
        <begin position="570"/>
        <end position="580"/>
    </location>
</feature>
<name>A0A1E7KE89_9ACTN</name>
<sequence length="743" mass="76167">MSSTVPGSLRTTSRTAVRTLSALAALAAALLGVLVAAGPAAAHAALTGSDPAEGAVVDDAPRQVTLDFSEGVAMSDGAIRVLDPRGARVDTGKVRDSGTDGTVRRTVGLDPGLGQGTYTVAWQAVSADSHPVSGAFTFSIGKPSETSAKVPQQDEKAGGGSVGALYGIGRYAAYAGYILLIGGAAFVLLCSPRAASSRAVQRLVTTGWSLLAASTLALLLLRGPYTGSGRFADVLDPGGLKDVVATKPGAALVCRLLLLAAGALFISVLFGGYARQRAPEEESDERDEREEAPQEGAAVLPRKAGDSQAAPPDGTAAPGDGTAAPRDSTAAPPDGTAARQRRDLHWGLSAGGTLLAAGLAATWALAEHASTGIQTGLAVPVDVLHLLAVALWLGGLAALFRLLHRGPSPTGTEVRRFSRLAFGCVAVLAGTGLYQSWRQVGSWSALTDTSYGQLLVLKILLVGAVLSIAWYSRRWTARLTELPERPAPAPRNAASGSQGTTAGATAAVPHGRSPERAAVRTCAPGAEGTPRTRTTPASEGDRPAQPREGAPGDPVRAAQLARQRAAADAARQRREREADPGRGALRRSVLAEAALAVVLLAVTTVLTGTEPGRTEEQVRAAEAARDPGGPVDVEVPFDTGGPGGKGRAALEISPGTRGGNTLELRTTAPDGKPVEAAEVQVAFTLPARDLGPLSVPLEPVGREKGHWRARGLQLPMAGKWKVAVTVRTSDIDQVTTTTTATIG</sequence>
<organism evidence="19 20">
    <name type="scientific">Streptomyces qinglanensis</name>
    <dbReference type="NCBI Taxonomy" id="943816"/>
    <lineage>
        <taxon>Bacteria</taxon>
        <taxon>Bacillati</taxon>
        <taxon>Actinomycetota</taxon>
        <taxon>Actinomycetes</taxon>
        <taxon>Kitasatosporales</taxon>
        <taxon>Streptomycetaceae</taxon>
        <taxon>Streptomyces</taxon>
    </lineage>
</organism>
<dbReference type="FunFam" id="2.60.40.1220:FF:000001">
    <property type="entry name" value="CopC domain-containing protein YobA"/>
    <property type="match status" value="1"/>
</dbReference>
<feature type="domain" description="CopC" evidence="16">
    <location>
        <begin position="43"/>
        <end position="140"/>
    </location>
</feature>
<evidence type="ECO:0000256" key="7">
    <source>
        <dbReference type="ARBA" id="ARBA00022729"/>
    </source>
</evidence>
<dbReference type="SUPFAM" id="SSF81296">
    <property type="entry name" value="E set domains"/>
    <property type="match status" value="1"/>
</dbReference>
<gene>
    <name evidence="19" type="ORF">AN217_02995</name>
</gene>
<dbReference type="InterPro" id="IPR007348">
    <property type="entry name" value="CopC_dom"/>
</dbReference>
<feature type="transmembrane region" description="Helical" evidence="14">
    <location>
        <begin position="171"/>
        <end position="191"/>
    </location>
</feature>